<dbReference type="OrthoDB" id="3104536at2759"/>
<accession>A0A8H7D805</accession>
<reference evidence="2" key="1">
    <citation type="submission" date="2020-05" db="EMBL/GenBank/DDBJ databases">
        <title>Mycena genomes resolve the evolution of fungal bioluminescence.</title>
        <authorList>
            <person name="Tsai I.J."/>
        </authorList>
    </citation>
    <scope>NUCLEOTIDE SEQUENCE</scope>
    <source>
        <strain evidence="2">CCC161011</strain>
    </source>
</reference>
<dbReference type="EMBL" id="JACAZI010000004">
    <property type="protein sequence ID" value="KAF7362832.1"/>
    <property type="molecule type" value="Genomic_DNA"/>
</dbReference>
<dbReference type="Proteomes" id="UP000620124">
    <property type="component" value="Unassembled WGS sequence"/>
</dbReference>
<evidence type="ECO:0000256" key="1">
    <source>
        <dbReference type="SAM" id="SignalP"/>
    </source>
</evidence>
<evidence type="ECO:0000313" key="3">
    <source>
        <dbReference type="Proteomes" id="UP000620124"/>
    </source>
</evidence>
<feature type="signal peptide" evidence="1">
    <location>
        <begin position="1"/>
        <end position="21"/>
    </location>
</feature>
<protein>
    <submittedName>
        <fullName evidence="2">Uncharacterized protein</fullName>
    </submittedName>
</protein>
<gene>
    <name evidence="2" type="ORF">MVEN_00633000</name>
</gene>
<organism evidence="2 3">
    <name type="scientific">Mycena venus</name>
    <dbReference type="NCBI Taxonomy" id="2733690"/>
    <lineage>
        <taxon>Eukaryota</taxon>
        <taxon>Fungi</taxon>
        <taxon>Dikarya</taxon>
        <taxon>Basidiomycota</taxon>
        <taxon>Agaricomycotina</taxon>
        <taxon>Agaricomycetes</taxon>
        <taxon>Agaricomycetidae</taxon>
        <taxon>Agaricales</taxon>
        <taxon>Marasmiineae</taxon>
        <taxon>Mycenaceae</taxon>
        <taxon>Mycena</taxon>
    </lineage>
</organism>
<proteinExistence type="predicted"/>
<feature type="chain" id="PRO_5034609799" evidence="1">
    <location>
        <begin position="22"/>
        <end position="212"/>
    </location>
</feature>
<evidence type="ECO:0000313" key="2">
    <source>
        <dbReference type="EMBL" id="KAF7362832.1"/>
    </source>
</evidence>
<keyword evidence="1" id="KW-0732">Signal</keyword>
<name>A0A8H7D805_9AGAR</name>
<sequence>MSGNDCCSILVSCCFCCSMCGHSGECSCSCMQAIINLFPDAWCAKFGWCSKLEDTASEEAAFAERDREAALFQERNNTQPESIPAMNEKSAGPNIRDKSNIMSTCGHSTDGTYLQAIVNLFLVPDAWCAKLGWGNKVEDTSSDQAVIEERDYEASLFQAQNTQPESVPAMNEKYGGLNIRDKSNIMYTWMTVSSYIVLEKNVVAIRGYLKRV</sequence>
<comment type="caution">
    <text evidence="2">The sequence shown here is derived from an EMBL/GenBank/DDBJ whole genome shotgun (WGS) entry which is preliminary data.</text>
</comment>
<dbReference type="AlphaFoldDB" id="A0A8H7D805"/>
<keyword evidence="3" id="KW-1185">Reference proteome</keyword>